<sequence length="116" mass="13327">MDPSTAQWDDLLLSDIFVEEDIQAIYSIPLRAGFEDTPAWHFDSKGLFSVRSAYILLAHEEVMRRGGDQQTSAAATNSLNAKGDRTWLNIWRLPCPNKVKMFLWRWAHNSLIYVSI</sequence>
<evidence type="ECO:0008006" key="2">
    <source>
        <dbReference type="Google" id="ProtNLM"/>
    </source>
</evidence>
<reference evidence="1" key="2">
    <citation type="journal article" date="2015" name="Data Brief">
        <title>Shoot transcriptome of the giant reed, Arundo donax.</title>
        <authorList>
            <person name="Barrero R.A."/>
            <person name="Guerrero F.D."/>
            <person name="Moolhuijzen P."/>
            <person name="Goolsby J.A."/>
            <person name="Tidwell J."/>
            <person name="Bellgard S.E."/>
            <person name="Bellgard M.I."/>
        </authorList>
    </citation>
    <scope>NUCLEOTIDE SEQUENCE</scope>
    <source>
        <tissue evidence="1">Shoot tissue taken approximately 20 cm above the soil surface</tissue>
    </source>
</reference>
<organism evidence="1">
    <name type="scientific">Arundo donax</name>
    <name type="common">Giant reed</name>
    <name type="synonym">Donax arundinaceus</name>
    <dbReference type="NCBI Taxonomy" id="35708"/>
    <lineage>
        <taxon>Eukaryota</taxon>
        <taxon>Viridiplantae</taxon>
        <taxon>Streptophyta</taxon>
        <taxon>Embryophyta</taxon>
        <taxon>Tracheophyta</taxon>
        <taxon>Spermatophyta</taxon>
        <taxon>Magnoliopsida</taxon>
        <taxon>Liliopsida</taxon>
        <taxon>Poales</taxon>
        <taxon>Poaceae</taxon>
        <taxon>PACMAD clade</taxon>
        <taxon>Arundinoideae</taxon>
        <taxon>Arundineae</taxon>
        <taxon>Arundo</taxon>
    </lineage>
</organism>
<proteinExistence type="predicted"/>
<accession>A0A0A8XXT2</accession>
<protein>
    <recommendedName>
        <fullName evidence="2">Reverse transcriptase zinc-binding domain-containing protein</fullName>
    </recommendedName>
</protein>
<evidence type="ECO:0000313" key="1">
    <source>
        <dbReference type="EMBL" id="JAD18646.1"/>
    </source>
</evidence>
<name>A0A0A8XXT2_ARUDO</name>
<dbReference type="AlphaFoldDB" id="A0A0A8XXT2"/>
<reference evidence="1" key="1">
    <citation type="submission" date="2014-09" db="EMBL/GenBank/DDBJ databases">
        <authorList>
            <person name="Magalhaes I.L.F."/>
            <person name="Oliveira U."/>
            <person name="Santos F.R."/>
            <person name="Vidigal T.H.D.A."/>
            <person name="Brescovit A.D."/>
            <person name="Santos A.J."/>
        </authorList>
    </citation>
    <scope>NUCLEOTIDE SEQUENCE</scope>
    <source>
        <tissue evidence="1">Shoot tissue taken approximately 20 cm above the soil surface</tissue>
    </source>
</reference>
<dbReference type="EMBL" id="GBRH01279249">
    <property type="protein sequence ID" value="JAD18646.1"/>
    <property type="molecule type" value="Transcribed_RNA"/>
</dbReference>